<reference evidence="1" key="2">
    <citation type="submission" date="2021-04" db="EMBL/GenBank/DDBJ databases">
        <authorList>
            <person name="Gilroy R."/>
        </authorList>
    </citation>
    <scope>NUCLEOTIDE SEQUENCE</scope>
    <source>
        <strain evidence="1">CHK199-9574</strain>
    </source>
</reference>
<dbReference type="InterPro" id="IPR015424">
    <property type="entry name" value="PyrdxlP-dep_Trfase"/>
</dbReference>
<accession>A0A9D1Z8A0</accession>
<dbReference type="Pfam" id="PF06838">
    <property type="entry name" value="Met_gamma_lyase"/>
    <property type="match status" value="1"/>
</dbReference>
<gene>
    <name evidence="1" type="ORF">H9728_05205</name>
</gene>
<dbReference type="InterPro" id="IPR009651">
    <property type="entry name" value="Met_g_lyase_put"/>
</dbReference>
<dbReference type="AlphaFoldDB" id="A0A9D1Z8A0"/>
<sequence>MLSAEKLISESEKKLKLLFAQAEEIAQFNQGKVLDAFRNAKIALRHFAASTGYGYGDEGRDTLNALFADVFGAEASLVSPHLLSGTHALTAALFGVLKTGDVLYSISGNPYDTLLEVIGGKNVGSLADYGIGYKKTDLKEGNFDLAAIQEGLKDPHVKVVYIQRSRGYEWRDALSEEKIKNVCSFVRGQGFSGCIFVDNCYGEFVEKTEPTQCGADLAVGSLIKNAGGGLAPTGGYIAGKKEYVDAVARRVTAPSVGAEIGSYAFGYQYFYQGIFMAPHVVSQAVKGSLLIGQCLQSLGYETSPSLDCLPFDITRAIRFKTKNELIGFIQAVQEASPVDSFLTLEPWDMPGYGDQVIMAAGTFVQGASIELSADAPIKEPYTAYFQGGLTYEHCKYALAKVLQKLI</sequence>
<evidence type="ECO:0000313" key="2">
    <source>
        <dbReference type="Proteomes" id="UP000824135"/>
    </source>
</evidence>
<comment type="caution">
    <text evidence="1">The sequence shown here is derived from an EMBL/GenBank/DDBJ whole genome shotgun (WGS) entry which is preliminary data.</text>
</comment>
<dbReference type="InterPro" id="IPR015421">
    <property type="entry name" value="PyrdxlP-dep_Trfase_major"/>
</dbReference>
<dbReference type="EMBL" id="DXCO01000035">
    <property type="protein sequence ID" value="HIY78424.1"/>
    <property type="molecule type" value="Genomic_DNA"/>
</dbReference>
<reference evidence="1" key="1">
    <citation type="journal article" date="2021" name="PeerJ">
        <title>Extensive microbial diversity within the chicken gut microbiome revealed by metagenomics and culture.</title>
        <authorList>
            <person name="Gilroy R."/>
            <person name="Ravi A."/>
            <person name="Getino M."/>
            <person name="Pursley I."/>
            <person name="Horton D.L."/>
            <person name="Alikhan N.F."/>
            <person name="Baker D."/>
            <person name="Gharbi K."/>
            <person name="Hall N."/>
            <person name="Watson M."/>
            <person name="Adriaenssens E.M."/>
            <person name="Foster-Nyarko E."/>
            <person name="Jarju S."/>
            <person name="Secka A."/>
            <person name="Antonio M."/>
            <person name="Oren A."/>
            <person name="Chaudhuri R.R."/>
            <person name="La Ragione R."/>
            <person name="Hildebrand F."/>
            <person name="Pallen M.J."/>
        </authorList>
    </citation>
    <scope>NUCLEOTIDE SEQUENCE</scope>
    <source>
        <strain evidence="1">CHK199-9574</strain>
    </source>
</reference>
<dbReference type="Gene3D" id="3.90.1150.60">
    <property type="entry name" value="Methioning gamme-lyase, C-terminal domain"/>
    <property type="match status" value="1"/>
</dbReference>
<dbReference type="Proteomes" id="UP000824135">
    <property type="component" value="Unassembled WGS sequence"/>
</dbReference>
<dbReference type="PANTHER" id="PTHR46658:SF1">
    <property type="entry name" value="CYS OR MET METABOLISM PYRIDOXAL-PHOSPHATE-DEPENDENT ENZYME"/>
    <property type="match status" value="1"/>
</dbReference>
<protein>
    <submittedName>
        <fullName evidence="1">Methionine gamma-lyase family protein</fullName>
    </submittedName>
</protein>
<organism evidence="1 2">
    <name type="scientific">Candidatus Borkfalkia excrementavium</name>
    <dbReference type="NCBI Taxonomy" id="2838505"/>
    <lineage>
        <taxon>Bacteria</taxon>
        <taxon>Bacillati</taxon>
        <taxon>Bacillota</taxon>
        <taxon>Clostridia</taxon>
        <taxon>Christensenellales</taxon>
        <taxon>Christensenellaceae</taxon>
        <taxon>Candidatus Borkfalkia</taxon>
    </lineage>
</organism>
<proteinExistence type="predicted"/>
<evidence type="ECO:0000313" key="1">
    <source>
        <dbReference type="EMBL" id="HIY78424.1"/>
    </source>
</evidence>
<name>A0A9D1Z8A0_9FIRM</name>
<dbReference type="SUPFAM" id="SSF53383">
    <property type="entry name" value="PLP-dependent transferases"/>
    <property type="match status" value="1"/>
</dbReference>
<dbReference type="PANTHER" id="PTHR46658">
    <property type="entry name" value="CYS OR MET METABOLISM PYRIDOXAL-PHOSPHATE-DEPENDENT ENZYME"/>
    <property type="match status" value="1"/>
</dbReference>
<dbReference type="Gene3D" id="3.40.640.10">
    <property type="entry name" value="Type I PLP-dependent aspartate aminotransferase-like (Major domain)"/>
    <property type="match status" value="1"/>
</dbReference>